<dbReference type="InterPro" id="IPR000626">
    <property type="entry name" value="Ubiquitin-like_dom"/>
</dbReference>
<protein>
    <submittedName>
        <fullName evidence="3">Ino eighty subunit 1</fullName>
    </submittedName>
</protein>
<organism evidence="3 4">
    <name type="scientific">Pseudocercospora fuligena</name>
    <dbReference type="NCBI Taxonomy" id="685502"/>
    <lineage>
        <taxon>Eukaryota</taxon>
        <taxon>Fungi</taxon>
        <taxon>Dikarya</taxon>
        <taxon>Ascomycota</taxon>
        <taxon>Pezizomycotina</taxon>
        <taxon>Dothideomycetes</taxon>
        <taxon>Dothideomycetidae</taxon>
        <taxon>Mycosphaerellales</taxon>
        <taxon>Mycosphaerellaceae</taxon>
        <taxon>Pseudocercospora</taxon>
    </lineage>
</organism>
<feature type="region of interest" description="Disordered" evidence="1">
    <location>
        <begin position="1406"/>
        <end position="1427"/>
    </location>
</feature>
<dbReference type="OrthoDB" id="5413003at2759"/>
<dbReference type="EMBL" id="JABCIY010000213">
    <property type="protein sequence ID" value="KAF7188181.1"/>
    <property type="molecule type" value="Genomic_DNA"/>
</dbReference>
<dbReference type="PANTHER" id="PTHR37287">
    <property type="entry name" value="INO EIGHTY SUBUNIT 1"/>
    <property type="match status" value="1"/>
</dbReference>
<accession>A0A8H6RDR6</accession>
<proteinExistence type="predicted"/>
<feature type="region of interest" description="Disordered" evidence="1">
    <location>
        <begin position="1"/>
        <end position="65"/>
    </location>
</feature>
<feature type="compositionally biased region" description="Pro residues" evidence="1">
    <location>
        <begin position="12"/>
        <end position="26"/>
    </location>
</feature>
<evidence type="ECO:0000313" key="4">
    <source>
        <dbReference type="Proteomes" id="UP000660729"/>
    </source>
</evidence>
<evidence type="ECO:0000259" key="2">
    <source>
        <dbReference type="PROSITE" id="PS50053"/>
    </source>
</evidence>
<dbReference type="Proteomes" id="UP000660729">
    <property type="component" value="Unassembled WGS sequence"/>
</dbReference>
<feature type="region of interest" description="Disordered" evidence="1">
    <location>
        <begin position="1245"/>
        <end position="1289"/>
    </location>
</feature>
<dbReference type="InterPro" id="IPR038014">
    <property type="entry name" value="Ies1"/>
</dbReference>
<feature type="compositionally biased region" description="Pro residues" evidence="1">
    <location>
        <begin position="463"/>
        <end position="474"/>
    </location>
</feature>
<feature type="region of interest" description="Disordered" evidence="1">
    <location>
        <begin position="546"/>
        <end position="583"/>
    </location>
</feature>
<evidence type="ECO:0000313" key="3">
    <source>
        <dbReference type="EMBL" id="KAF7188181.1"/>
    </source>
</evidence>
<feature type="compositionally biased region" description="Acidic residues" evidence="1">
    <location>
        <begin position="1412"/>
        <end position="1424"/>
    </location>
</feature>
<feature type="compositionally biased region" description="Polar residues" evidence="1">
    <location>
        <begin position="546"/>
        <end position="559"/>
    </location>
</feature>
<feature type="domain" description="Ubiquitin-like" evidence="2">
    <location>
        <begin position="927"/>
        <end position="978"/>
    </location>
</feature>
<dbReference type="CDD" id="cd17039">
    <property type="entry name" value="Ubl_ubiquitin_like"/>
    <property type="match status" value="1"/>
</dbReference>
<dbReference type="InterPro" id="IPR029071">
    <property type="entry name" value="Ubiquitin-like_domsf"/>
</dbReference>
<sequence length="1448" mass="161000">MSSLSHILASEPTPPTPPAQAPPPPDEAGASPMPPKRKADVLDDDSVATPKADNGDKNDGDEPLYTATMTSTRTNKNGATSSVYSGNKIRHLKKEDGIPLWRKDIQYDFLKLVFYDQTKCFTKYSDKTNGHTFADVYIDAMAKSSKCSKILKEKLLQDQEGAISMAMVCLLVNVGRMNTTLNFFPEMRAQLRTYHSIPALQAHQDPNAYKQLQDAPRLKSILKGATEDEPQPSTMEDIKAASIPRTNPVNLIFVMSQYAPKISEVHFPPPRDFFDLVMRSSLSSESRAKAFLWLIWWYLESDFSAEDAKRNPFGPGQYGEGEEGTDALPLQVPTLESLTEEQAAEENVDTEEEQLFGEQKRKERIAILASEPSPAMTALKRARKEKGLTTGHNPVPSDDEGSEVGHYRSMPTSVGKSALHHETGSEYTRSPSPAASRGFQAVNAKPSGMGINNLLNSDDAGPDPSPPHATPTAPPAKKGPGRGNWRRNKTKEMNAAKEGAASSAPVPLLPNTGQMQFVNNGPTSMSKPGSGSFSYGNNTLAAATGMSPGQSISFQSPSTARDHIPTPSYQAQKRHRGVTQHQSAVINHRKMQIDYTLDRRLRHAHNKARDFRESQSTLLRAWKRIRELPFGYDSEEEAIRIKKAKDRAEKNDEDWRSIHRGKENDEYLENIDLWRRPRVLYAGFARRQNEPSDVGEEAKSLAQSFRRASRRLERWQEGALPGQAIINRRKLDEDLMYRRIGRASRKQSLAHDGLEIVDDGPSALAAVQKKRGSAGRPKAPLSAVWAVDATTIRKCALTPDAFAEQVCQVYGGVQSDSDATNAEAPLSAVGAVDATIIRESALTPNAFAEQGPQTRSGAVNMISATEITLAVPITFDLDALSEIRNSDYPPEKQYIVSATKQAIIEAIPNHIDAVKPKPFVREPTFDLHIRGNPINAQRITITVAPLTTLSELMMLLEDETSLPAKKQRLFLSGRLICDGNGDDARHLPVKHIPEVRTSRGQVEPVKSCCTFTSHTMDSSPPPSYSSARSQQGSMKPDRSHQHDREKAFMIYAHTNIHLVRRWRNRIKLEVCDSTTMYELLVMIADRAGYSLVGYHFWCSGRLIWEGKKWTDKERKTALKDIAAAHAFLDSLRSGLTSRFFHRRRLRTSTKRHSPIYTSLIAKNISCDTENISHKFFKRSKRTAGATMSVDITISTTIQVPLEVAAAMQAAANTTGDFENVSDVEGVKDSMNTALVNAFKALPYRIQPPPTPAEDPDPPLSAQEASHYRSRQTVIPGSRNRSRSPSSHTSSATATSFHIYVRGIFKNFIVYAEPTATIGQLKDMIQSEDGLIKLSRALFYDDKTICFAVDSVRKRNMTLQALGLRGGETIDLIPRACTEWDGSLEWEDGAVEWMEELEREAIQAEMDAAAAMDESDDDAYESEDEPIARPRERRGWRRRLEMVMPSRRI</sequence>
<feature type="region of interest" description="Disordered" evidence="1">
    <location>
        <begin position="1012"/>
        <end position="1040"/>
    </location>
</feature>
<feature type="compositionally biased region" description="Polar residues" evidence="1">
    <location>
        <begin position="511"/>
        <end position="532"/>
    </location>
</feature>
<dbReference type="PANTHER" id="PTHR37287:SF1">
    <property type="entry name" value="INO EIGHTY SUBUNIT 1"/>
    <property type="match status" value="1"/>
</dbReference>
<gene>
    <name evidence="3" type="ORF">HII31_10466</name>
</gene>
<dbReference type="GO" id="GO:0031011">
    <property type="term" value="C:Ino80 complex"/>
    <property type="evidence" value="ECO:0007669"/>
    <property type="project" value="InterPro"/>
</dbReference>
<feature type="region of interest" description="Disordered" evidence="1">
    <location>
        <begin position="383"/>
        <end position="532"/>
    </location>
</feature>
<comment type="caution">
    <text evidence="3">The sequence shown here is derived from an EMBL/GenBank/DDBJ whole genome shotgun (WGS) entry which is preliminary data.</text>
</comment>
<dbReference type="SUPFAM" id="SSF54236">
    <property type="entry name" value="Ubiquitin-like"/>
    <property type="match status" value="1"/>
</dbReference>
<keyword evidence="4" id="KW-1185">Reference proteome</keyword>
<reference evidence="3" key="1">
    <citation type="submission" date="2020-04" db="EMBL/GenBank/DDBJ databases">
        <title>Draft genome resource of the tomato pathogen Pseudocercospora fuligena.</title>
        <authorList>
            <person name="Zaccaron A."/>
        </authorList>
    </citation>
    <scope>NUCLEOTIDE SEQUENCE</scope>
    <source>
        <strain evidence="3">PF001</strain>
    </source>
</reference>
<dbReference type="PROSITE" id="PS50053">
    <property type="entry name" value="UBIQUITIN_2"/>
    <property type="match status" value="1"/>
</dbReference>
<dbReference type="Pfam" id="PF00240">
    <property type="entry name" value="ubiquitin"/>
    <property type="match status" value="1"/>
</dbReference>
<name>A0A8H6RDR6_9PEZI</name>
<evidence type="ECO:0000256" key="1">
    <source>
        <dbReference type="SAM" id="MobiDB-lite"/>
    </source>
</evidence>